<name>A0A8H6DSU1_COCSA</name>
<evidence type="ECO:0000313" key="2">
    <source>
        <dbReference type="Proteomes" id="UP000624244"/>
    </source>
</evidence>
<sequence length="77" mass="8319">MEPEDILNKKKTGQGARHGTGPFVVAVDLFGSSAAPFGPLGLICYPVIRIPVTWYRSEGFGIGKSHVDRTCLIFRAA</sequence>
<comment type="caution">
    <text evidence="1">The sequence shown here is derived from an EMBL/GenBank/DDBJ whole genome shotgun (WGS) entry which is preliminary data.</text>
</comment>
<dbReference type="Proteomes" id="UP000624244">
    <property type="component" value="Unassembled WGS sequence"/>
</dbReference>
<organism evidence="1 2">
    <name type="scientific">Cochliobolus sativus</name>
    <name type="common">Common root rot and spot blotch fungus</name>
    <name type="synonym">Bipolaris sorokiniana</name>
    <dbReference type="NCBI Taxonomy" id="45130"/>
    <lineage>
        <taxon>Eukaryota</taxon>
        <taxon>Fungi</taxon>
        <taxon>Dikarya</taxon>
        <taxon>Ascomycota</taxon>
        <taxon>Pezizomycotina</taxon>
        <taxon>Dothideomycetes</taxon>
        <taxon>Pleosporomycetidae</taxon>
        <taxon>Pleosporales</taxon>
        <taxon>Pleosporineae</taxon>
        <taxon>Pleosporaceae</taxon>
        <taxon>Bipolaris</taxon>
    </lineage>
</organism>
<dbReference type="AlphaFoldDB" id="A0A8H6DSU1"/>
<dbReference type="EMBL" id="WNKQ01000015">
    <property type="protein sequence ID" value="KAF5846752.1"/>
    <property type="molecule type" value="Genomic_DNA"/>
</dbReference>
<evidence type="ECO:0000313" key="1">
    <source>
        <dbReference type="EMBL" id="KAF5846752.1"/>
    </source>
</evidence>
<proteinExistence type="predicted"/>
<protein>
    <submittedName>
        <fullName evidence="1">Uncharacterized protein</fullName>
    </submittedName>
</protein>
<reference evidence="1" key="1">
    <citation type="submission" date="2019-11" db="EMBL/GenBank/DDBJ databases">
        <title>Bipolaris sorokiniana Genome sequencing.</title>
        <authorList>
            <person name="Wang H."/>
        </authorList>
    </citation>
    <scope>NUCLEOTIDE SEQUENCE</scope>
</reference>
<accession>A0A8H6DSU1</accession>
<gene>
    <name evidence="1" type="ORF">GGP41_004802</name>
</gene>